<gene>
    <name evidence="4" type="ORF">SAMN04488029_3541</name>
</gene>
<keyword evidence="5" id="KW-1185">Reference proteome</keyword>
<organism evidence="4 5">
    <name type="scientific">Reichenbachiella faecimaris</name>
    <dbReference type="NCBI Taxonomy" id="692418"/>
    <lineage>
        <taxon>Bacteria</taxon>
        <taxon>Pseudomonadati</taxon>
        <taxon>Bacteroidota</taxon>
        <taxon>Cytophagia</taxon>
        <taxon>Cytophagales</taxon>
        <taxon>Reichenbachiellaceae</taxon>
        <taxon>Reichenbachiella</taxon>
    </lineage>
</organism>
<evidence type="ECO:0000313" key="4">
    <source>
        <dbReference type="EMBL" id="SMD37923.1"/>
    </source>
</evidence>
<dbReference type="Proteomes" id="UP000192472">
    <property type="component" value="Unassembled WGS sequence"/>
</dbReference>
<feature type="domain" description="FecR protein" evidence="2">
    <location>
        <begin position="110"/>
        <end position="201"/>
    </location>
</feature>
<dbReference type="PANTHER" id="PTHR30273:SF2">
    <property type="entry name" value="PROTEIN FECR"/>
    <property type="match status" value="1"/>
</dbReference>
<dbReference type="Gene3D" id="2.60.120.1440">
    <property type="match status" value="1"/>
</dbReference>
<reference evidence="4 5" key="1">
    <citation type="submission" date="2017-04" db="EMBL/GenBank/DDBJ databases">
        <authorList>
            <person name="Afonso C.L."/>
            <person name="Miller P.J."/>
            <person name="Scott M.A."/>
            <person name="Spackman E."/>
            <person name="Goraichik I."/>
            <person name="Dimitrov K.M."/>
            <person name="Suarez D.L."/>
            <person name="Swayne D.E."/>
        </authorList>
    </citation>
    <scope>NUCLEOTIDE SEQUENCE [LARGE SCALE GENOMIC DNA]</scope>
    <source>
        <strain evidence="4 5">DSM 26133</strain>
    </source>
</reference>
<sequence>MQELEFKILAYIKGELSENEQLQVEQWVAQSDANQQVFNEIEKIYLSSELNTSNFTPDVDSAWNTVISAIDQSNTSGKSMLYRIAVMITLVVGLGLIAFQYQNQDDLHVARTSDNEIKKIELADGTVVWLNENSVFSYPQKLSGDERVVELVGQAYFEVAKDPQRPFRILGEQTAVEVLGTSFDFISRTNYSNINVTSGIVAFELIDNDEIKVVLEKGTQATYKSNQLIKNEGFDENASSWMTKDFVFKSSPLSVVVEKLSQHFDVKIKVDDAIKNCLITSSFENKELDEILDTLEAIANIKNEKKGKTIKLTGPGC</sequence>
<dbReference type="GO" id="GO:0016989">
    <property type="term" value="F:sigma factor antagonist activity"/>
    <property type="evidence" value="ECO:0007669"/>
    <property type="project" value="TreeGrafter"/>
</dbReference>
<name>A0A1W2GMN1_REIFA</name>
<feature type="transmembrane region" description="Helical" evidence="1">
    <location>
        <begin position="80"/>
        <end position="101"/>
    </location>
</feature>
<dbReference type="PANTHER" id="PTHR30273">
    <property type="entry name" value="PERIPLASMIC SIGNAL SENSOR AND SIGMA FACTOR ACTIVATOR FECR-RELATED"/>
    <property type="match status" value="1"/>
</dbReference>
<keyword evidence="1" id="KW-1133">Transmembrane helix</keyword>
<dbReference type="STRING" id="692418.SAMN04488029_3541"/>
<protein>
    <submittedName>
        <fullName evidence="4">FecR family protein</fullName>
    </submittedName>
</protein>
<dbReference type="InterPro" id="IPR032508">
    <property type="entry name" value="FecR_C"/>
</dbReference>
<evidence type="ECO:0000259" key="2">
    <source>
        <dbReference type="Pfam" id="PF04773"/>
    </source>
</evidence>
<dbReference type="Pfam" id="PF04773">
    <property type="entry name" value="FecR"/>
    <property type="match status" value="1"/>
</dbReference>
<feature type="domain" description="Protein FecR C-terminal" evidence="3">
    <location>
        <begin position="245"/>
        <end position="311"/>
    </location>
</feature>
<dbReference type="OrthoDB" id="1452822at2"/>
<keyword evidence="1" id="KW-0812">Transmembrane</keyword>
<evidence type="ECO:0000256" key="1">
    <source>
        <dbReference type="SAM" id="Phobius"/>
    </source>
</evidence>
<dbReference type="PIRSF" id="PIRSF018266">
    <property type="entry name" value="FecR"/>
    <property type="match status" value="1"/>
</dbReference>
<proteinExistence type="predicted"/>
<accession>A0A1W2GMN1</accession>
<dbReference type="AlphaFoldDB" id="A0A1W2GMN1"/>
<dbReference type="Pfam" id="PF16344">
    <property type="entry name" value="FecR_C"/>
    <property type="match status" value="1"/>
</dbReference>
<evidence type="ECO:0000313" key="5">
    <source>
        <dbReference type="Proteomes" id="UP000192472"/>
    </source>
</evidence>
<dbReference type="EMBL" id="FWYF01000004">
    <property type="protein sequence ID" value="SMD37923.1"/>
    <property type="molecule type" value="Genomic_DNA"/>
</dbReference>
<dbReference type="RefSeq" id="WP_084374173.1">
    <property type="nucleotide sequence ID" value="NZ_FWYF01000004.1"/>
</dbReference>
<keyword evidence="1" id="KW-0472">Membrane</keyword>
<dbReference type="InterPro" id="IPR012373">
    <property type="entry name" value="Ferrdict_sens_TM"/>
</dbReference>
<dbReference type="InterPro" id="IPR006860">
    <property type="entry name" value="FecR"/>
</dbReference>
<dbReference type="Gene3D" id="3.55.50.30">
    <property type="match status" value="1"/>
</dbReference>
<evidence type="ECO:0000259" key="3">
    <source>
        <dbReference type="Pfam" id="PF16344"/>
    </source>
</evidence>